<evidence type="ECO:0000256" key="1">
    <source>
        <dbReference type="ARBA" id="ARBA00006799"/>
    </source>
</evidence>
<dbReference type="PIRSF" id="PIRSF018494">
    <property type="entry name" value="PBSX_VPQ"/>
    <property type="match status" value="1"/>
</dbReference>
<dbReference type="RefSeq" id="WP_132707253.1">
    <property type="nucleotide sequence ID" value="NZ_JACIGF010000002.1"/>
</dbReference>
<reference evidence="2 3" key="1">
    <citation type="submission" date="2019-03" db="EMBL/GenBank/DDBJ databases">
        <title>Genomic Encyclopedia of Type Strains, Phase IV (KMG-IV): sequencing the most valuable type-strain genomes for metagenomic binning, comparative biology and taxonomic classification.</title>
        <authorList>
            <person name="Goeker M."/>
        </authorList>
    </citation>
    <scope>NUCLEOTIDE SEQUENCE [LARGE SCALE GENOMIC DNA]</scope>
    <source>
        <strain evidence="2 3">DSM 2132</strain>
    </source>
</reference>
<protein>
    <submittedName>
        <fullName evidence="2">PBSX family phage portal protein</fullName>
    </submittedName>
</protein>
<gene>
    <name evidence="2" type="ORF">EV659_10259</name>
</gene>
<dbReference type="InterPro" id="IPR006944">
    <property type="entry name" value="Phage/GTA_portal"/>
</dbReference>
<comment type="caution">
    <text evidence="2">The sequence shown here is derived from an EMBL/GenBank/DDBJ whole genome shotgun (WGS) entry which is preliminary data.</text>
</comment>
<sequence length="325" mass="35836">MDHGAAGPGHCEAFTFGDPTPVLDRREVASYFHAAWNGRFYEPPISLDGLARLLPSNPHHQSAITVKANILSSCFRPTDLVSRQTFKRLALDYLVFGNAYAELIANRLGQPLAIRPIPARWTRCDRDGGFVILIDGQEQPITGRVAHLMEPDISQEIYGMPPYTGAVQSALLNEAATLFRRKYYVNGSHAGFILYMTDPAQSQDDIDRLREAMREAKGPGNFRNLFMYAPNGKTDGLKVIPIAEVAAKDEFLSLKNVSRDDVMAAHRVPPQLMGVIPNNTGGFGDADKAARVFAANELRPLMETFKDLNAWAGAPAVRFDDYTVG</sequence>
<keyword evidence="3" id="KW-1185">Reference proteome</keyword>
<dbReference type="InterPro" id="IPR030935">
    <property type="entry name" value="PBSX_Proteobac"/>
</dbReference>
<proteinExistence type="inferred from homology"/>
<dbReference type="Pfam" id="PF04860">
    <property type="entry name" value="Phage_portal"/>
    <property type="match status" value="1"/>
</dbReference>
<dbReference type="OrthoDB" id="5449776at2"/>
<dbReference type="EMBL" id="SLXO01000002">
    <property type="protein sequence ID" value="TCP37654.1"/>
    <property type="molecule type" value="Genomic_DNA"/>
</dbReference>
<dbReference type="Proteomes" id="UP000295399">
    <property type="component" value="Unassembled WGS sequence"/>
</dbReference>
<evidence type="ECO:0000313" key="2">
    <source>
        <dbReference type="EMBL" id="TCP37654.1"/>
    </source>
</evidence>
<comment type="similarity">
    <text evidence="1">Belongs to the phage portal family. PBSX subfamily.</text>
</comment>
<dbReference type="InterPro" id="IPR006430">
    <property type="entry name" value="Phage_portal_PBSX"/>
</dbReference>
<dbReference type="AlphaFoldDB" id="A0A4R2PRH9"/>
<dbReference type="InParanoid" id="A0A4R2PRH9"/>
<dbReference type="NCBIfam" id="TIGR01540">
    <property type="entry name" value="portal_PBSX"/>
    <property type="match status" value="1"/>
</dbReference>
<evidence type="ECO:0000313" key="3">
    <source>
        <dbReference type="Proteomes" id="UP000295399"/>
    </source>
</evidence>
<accession>A0A4R2PRH9</accession>
<organism evidence="2 3">
    <name type="scientific">Rhodothalassium salexigens DSM 2132</name>
    <dbReference type="NCBI Taxonomy" id="1188247"/>
    <lineage>
        <taxon>Bacteria</taxon>
        <taxon>Pseudomonadati</taxon>
        <taxon>Pseudomonadota</taxon>
        <taxon>Alphaproteobacteria</taxon>
        <taxon>Rhodothalassiales</taxon>
        <taxon>Rhodothalassiaceae</taxon>
        <taxon>Rhodothalassium</taxon>
    </lineage>
</organism>
<name>A0A4R2PRH9_RHOSA</name>